<name>A0A0A8ZLV7_ARUDO</name>
<reference evidence="1" key="1">
    <citation type="submission" date="2014-09" db="EMBL/GenBank/DDBJ databases">
        <authorList>
            <person name="Magalhaes I.L.F."/>
            <person name="Oliveira U."/>
            <person name="Santos F.R."/>
            <person name="Vidigal T.H.D.A."/>
            <person name="Brescovit A.D."/>
            <person name="Santos A.J."/>
        </authorList>
    </citation>
    <scope>NUCLEOTIDE SEQUENCE</scope>
    <source>
        <tissue evidence="1">Shoot tissue taken approximately 20 cm above the soil surface</tissue>
    </source>
</reference>
<dbReference type="EMBL" id="GBRH01259257">
    <property type="protein sequence ID" value="JAD38638.1"/>
    <property type="molecule type" value="Transcribed_RNA"/>
</dbReference>
<proteinExistence type="predicted"/>
<protein>
    <submittedName>
        <fullName evidence="1">Uncharacterized protein</fullName>
    </submittedName>
</protein>
<evidence type="ECO:0000313" key="1">
    <source>
        <dbReference type="EMBL" id="JAD38638.1"/>
    </source>
</evidence>
<reference evidence="1" key="2">
    <citation type="journal article" date="2015" name="Data Brief">
        <title>Shoot transcriptome of the giant reed, Arundo donax.</title>
        <authorList>
            <person name="Barrero R.A."/>
            <person name="Guerrero F.D."/>
            <person name="Moolhuijzen P."/>
            <person name="Goolsby J.A."/>
            <person name="Tidwell J."/>
            <person name="Bellgard S.E."/>
            <person name="Bellgard M.I."/>
        </authorList>
    </citation>
    <scope>NUCLEOTIDE SEQUENCE</scope>
    <source>
        <tissue evidence="1">Shoot tissue taken approximately 20 cm above the soil surface</tissue>
    </source>
</reference>
<organism evidence="1">
    <name type="scientific">Arundo donax</name>
    <name type="common">Giant reed</name>
    <name type="synonym">Donax arundinaceus</name>
    <dbReference type="NCBI Taxonomy" id="35708"/>
    <lineage>
        <taxon>Eukaryota</taxon>
        <taxon>Viridiplantae</taxon>
        <taxon>Streptophyta</taxon>
        <taxon>Embryophyta</taxon>
        <taxon>Tracheophyta</taxon>
        <taxon>Spermatophyta</taxon>
        <taxon>Magnoliopsida</taxon>
        <taxon>Liliopsida</taxon>
        <taxon>Poales</taxon>
        <taxon>Poaceae</taxon>
        <taxon>PACMAD clade</taxon>
        <taxon>Arundinoideae</taxon>
        <taxon>Arundineae</taxon>
        <taxon>Arundo</taxon>
    </lineage>
</organism>
<dbReference type="AlphaFoldDB" id="A0A0A8ZLV7"/>
<accession>A0A0A8ZLV7</accession>
<sequence>MALNASSARSRACWSLNRARHIAMSSSSSRSREWMCRSGAAGLFPPLRSARISTAAIPAVTSVRLPVASSCLSSTSVTRANPNSAWPV</sequence>